<dbReference type="EMBL" id="JAKOGI010000193">
    <property type="protein sequence ID" value="KAJ8440329.1"/>
    <property type="molecule type" value="Genomic_DNA"/>
</dbReference>
<dbReference type="PROSITE" id="PS50176">
    <property type="entry name" value="ARM_REPEAT"/>
    <property type="match status" value="1"/>
</dbReference>
<accession>A0A9Q1KBA4</accession>
<evidence type="ECO:0000256" key="1">
    <source>
        <dbReference type="ARBA" id="ARBA00022737"/>
    </source>
</evidence>
<feature type="compositionally biased region" description="Basic and acidic residues" evidence="3">
    <location>
        <begin position="306"/>
        <end position="315"/>
    </location>
</feature>
<gene>
    <name evidence="5" type="ORF">Cgig2_012765</name>
</gene>
<sequence>MLRAAVRLTASTSTAIYDRPIRRIAGDVSKNLERALTLVRKCKHTGILRHVFLTITSSAADFKKLSNLLESSIADLKWLLSIYDSDEDGAKLTIPPIASNDPILAWVWSSIASLQTNRLAKDRVESANCLASLACDNQRYRKVIVEEGAVPPLLRLLKDGGGSAEGQIAAANALSCLADDVDRTRVIAAELGIGIIVQVLGDSPMKVQISVADLVAKVAEVDHMAREEFGRENVLKPLVSCLIMDLDLEDYKRVHSSGGKTSIHSIVQKELAAKNHHNHIYGNSYHKVQSSSSFSSMDGRVSGHNSKKERENASPEVKLKLKTNCALALWRLCKGSLRNSQKIAEPKGLFCLSKIIETEKGDLQYNCLMTIVEIAEVAEDNADLRKVAWKPSSPPAKAVLDQLLRVIKEESNPDFQIPVIKAIGCLSRIFSAKETGIISALVAHLGDANTDVATEAAIALAKFTRPENHNCAAHSKTIIECNGVPLLMKMLSASDRAKKNGLILLCYLSMHVGNSKALAEARALRTLESAIRSGVAQIPESKEIFSRAVHQLMLYQDVFAIDI</sequence>
<reference evidence="5" key="1">
    <citation type="submission" date="2022-04" db="EMBL/GenBank/DDBJ databases">
        <title>Carnegiea gigantea Genome sequencing and assembly v2.</title>
        <authorList>
            <person name="Copetti D."/>
            <person name="Sanderson M.J."/>
            <person name="Burquez A."/>
            <person name="Wojciechowski M.F."/>
        </authorList>
    </citation>
    <scope>NUCLEOTIDE SEQUENCE</scope>
    <source>
        <strain evidence="5">SGP5-SGP5p</strain>
        <tissue evidence="5">Aerial part</tissue>
    </source>
</reference>
<evidence type="ECO:0000259" key="4">
    <source>
        <dbReference type="Pfam" id="PF25055"/>
    </source>
</evidence>
<name>A0A9Q1KBA4_9CARY</name>
<feature type="repeat" description="ARM" evidence="2">
    <location>
        <begin position="148"/>
        <end position="192"/>
    </location>
</feature>
<feature type="domain" description="DUF7792" evidence="4">
    <location>
        <begin position="1"/>
        <end position="84"/>
    </location>
</feature>
<evidence type="ECO:0000313" key="6">
    <source>
        <dbReference type="Proteomes" id="UP001153076"/>
    </source>
</evidence>
<feature type="region of interest" description="Disordered" evidence="3">
    <location>
        <begin position="291"/>
        <end position="315"/>
    </location>
</feature>
<proteinExistence type="predicted"/>
<dbReference type="PANTHER" id="PTHR46168:SF15">
    <property type="entry name" value="ARMADILLO REPEAT-CONTAINING DOMAIN-CONTAINING PROTEIN"/>
    <property type="match status" value="1"/>
</dbReference>
<dbReference type="InterPro" id="IPR056694">
    <property type="entry name" value="DUF7792"/>
</dbReference>
<dbReference type="InterPro" id="IPR016024">
    <property type="entry name" value="ARM-type_fold"/>
</dbReference>
<keyword evidence="1" id="KW-0677">Repeat</keyword>
<dbReference type="InterPro" id="IPR011989">
    <property type="entry name" value="ARM-like"/>
</dbReference>
<dbReference type="Pfam" id="PF25055">
    <property type="entry name" value="DUF7792"/>
    <property type="match status" value="1"/>
</dbReference>
<dbReference type="SUPFAM" id="SSF48371">
    <property type="entry name" value="ARM repeat"/>
    <property type="match status" value="1"/>
</dbReference>
<dbReference type="Proteomes" id="UP001153076">
    <property type="component" value="Unassembled WGS sequence"/>
</dbReference>
<organism evidence="5 6">
    <name type="scientific">Carnegiea gigantea</name>
    <dbReference type="NCBI Taxonomy" id="171969"/>
    <lineage>
        <taxon>Eukaryota</taxon>
        <taxon>Viridiplantae</taxon>
        <taxon>Streptophyta</taxon>
        <taxon>Embryophyta</taxon>
        <taxon>Tracheophyta</taxon>
        <taxon>Spermatophyta</taxon>
        <taxon>Magnoliopsida</taxon>
        <taxon>eudicotyledons</taxon>
        <taxon>Gunneridae</taxon>
        <taxon>Pentapetalae</taxon>
        <taxon>Caryophyllales</taxon>
        <taxon>Cactineae</taxon>
        <taxon>Cactaceae</taxon>
        <taxon>Cactoideae</taxon>
        <taxon>Echinocereeae</taxon>
        <taxon>Carnegiea</taxon>
    </lineage>
</organism>
<protein>
    <recommendedName>
        <fullName evidence="4">DUF7792 domain-containing protein</fullName>
    </recommendedName>
</protein>
<dbReference type="Gene3D" id="1.25.10.10">
    <property type="entry name" value="Leucine-rich Repeat Variant"/>
    <property type="match status" value="2"/>
</dbReference>
<dbReference type="SMART" id="SM00185">
    <property type="entry name" value="ARM"/>
    <property type="match status" value="3"/>
</dbReference>
<evidence type="ECO:0000256" key="3">
    <source>
        <dbReference type="SAM" id="MobiDB-lite"/>
    </source>
</evidence>
<dbReference type="InterPro" id="IPR000225">
    <property type="entry name" value="Armadillo"/>
</dbReference>
<dbReference type="AlphaFoldDB" id="A0A9Q1KBA4"/>
<evidence type="ECO:0000256" key="2">
    <source>
        <dbReference type="PROSITE-ProRule" id="PRU00259"/>
    </source>
</evidence>
<evidence type="ECO:0000313" key="5">
    <source>
        <dbReference type="EMBL" id="KAJ8440329.1"/>
    </source>
</evidence>
<dbReference type="PANTHER" id="PTHR46168">
    <property type="entry name" value="ARMADILLO REPEAT ONLY 4"/>
    <property type="match status" value="1"/>
</dbReference>
<dbReference type="Pfam" id="PF00514">
    <property type="entry name" value="Arm"/>
    <property type="match status" value="1"/>
</dbReference>
<keyword evidence="6" id="KW-1185">Reference proteome</keyword>
<comment type="caution">
    <text evidence="5">The sequence shown here is derived from an EMBL/GenBank/DDBJ whole genome shotgun (WGS) entry which is preliminary data.</text>
</comment>
<dbReference type="OrthoDB" id="1683831at2759"/>